<comment type="catalytic activity">
    <reaction evidence="16">
        <text>an N-(acyl)-sphingosylphosphocholine + H2O = an N-acyl-sphingoid base + phosphocholine + H(+)</text>
        <dbReference type="Rhea" id="RHEA:45300"/>
        <dbReference type="ChEBI" id="CHEBI:15377"/>
        <dbReference type="ChEBI" id="CHEBI:15378"/>
        <dbReference type="ChEBI" id="CHEBI:64583"/>
        <dbReference type="ChEBI" id="CHEBI:83273"/>
        <dbReference type="ChEBI" id="CHEBI:295975"/>
    </reaction>
    <physiologicalReaction direction="left-to-right" evidence="16">
        <dbReference type="Rhea" id="RHEA:45301"/>
    </physiologicalReaction>
</comment>
<evidence type="ECO:0000256" key="6">
    <source>
        <dbReference type="ARBA" id="ARBA00022692"/>
    </source>
</evidence>
<accession>A0ABM0IKP5</accession>
<keyword evidence="12" id="KW-0443">Lipid metabolism</keyword>
<dbReference type="SUPFAM" id="SSF56219">
    <property type="entry name" value="DNase I-like"/>
    <property type="match status" value="1"/>
</dbReference>
<dbReference type="Pfam" id="PF03372">
    <property type="entry name" value="Exo_endo_phos"/>
    <property type="match status" value="1"/>
</dbReference>
<dbReference type="Gene3D" id="3.60.10.10">
    <property type="entry name" value="Endonuclease/exonuclease/phosphatase"/>
    <property type="match status" value="1"/>
</dbReference>
<dbReference type="PANTHER" id="PTHR16320">
    <property type="entry name" value="SPHINGOMYELINASE FAMILY MEMBER"/>
    <property type="match status" value="1"/>
</dbReference>
<comment type="catalytic activity">
    <reaction evidence="17">
        <text>1-O-octadecyl-sn-glycero-3-phosphocholine + H2O = 1-O-octadecyl-sn-glycerol + phosphocholine + H(+)</text>
        <dbReference type="Rhea" id="RHEA:39923"/>
        <dbReference type="ChEBI" id="CHEBI:15377"/>
        <dbReference type="ChEBI" id="CHEBI:15378"/>
        <dbReference type="ChEBI" id="CHEBI:74001"/>
        <dbReference type="ChEBI" id="CHEBI:75216"/>
        <dbReference type="ChEBI" id="CHEBI:295975"/>
    </reaction>
    <physiologicalReaction direction="left-to-right" evidence="17">
        <dbReference type="Rhea" id="RHEA:39924"/>
    </physiologicalReaction>
</comment>
<evidence type="ECO:0000256" key="9">
    <source>
        <dbReference type="ARBA" id="ARBA00022842"/>
    </source>
</evidence>
<evidence type="ECO:0000259" key="19">
    <source>
        <dbReference type="Pfam" id="PF03372"/>
    </source>
</evidence>
<evidence type="ECO:0000256" key="8">
    <source>
        <dbReference type="ARBA" id="ARBA00022801"/>
    </source>
</evidence>
<evidence type="ECO:0000256" key="1">
    <source>
        <dbReference type="ARBA" id="ARBA00004141"/>
    </source>
</evidence>
<comment type="pathway">
    <text evidence="2">Lipid metabolism; sphingolipid metabolism.</text>
</comment>
<evidence type="ECO:0000313" key="21">
    <source>
        <dbReference type="RefSeq" id="XP_004702234.1"/>
    </source>
</evidence>
<comment type="catalytic activity">
    <reaction evidence="14">
        <text>a sphingosylphosphocholine + H2O = a sphingoid base + phosphocholine + H(+)</text>
        <dbReference type="Rhea" id="RHEA:45296"/>
        <dbReference type="ChEBI" id="CHEBI:15377"/>
        <dbReference type="ChEBI" id="CHEBI:15378"/>
        <dbReference type="ChEBI" id="CHEBI:84410"/>
        <dbReference type="ChEBI" id="CHEBI:85171"/>
        <dbReference type="ChEBI" id="CHEBI:295975"/>
    </reaction>
    <physiologicalReaction direction="left-to-right" evidence="14">
        <dbReference type="Rhea" id="RHEA:45297"/>
    </physiologicalReaction>
</comment>
<proteinExistence type="inferred from homology"/>
<evidence type="ECO:0000256" key="11">
    <source>
        <dbReference type="ARBA" id="ARBA00022989"/>
    </source>
</evidence>
<comment type="subcellular location">
    <subcellularLocation>
        <location evidence="1">Membrane</location>
        <topology evidence="1">Multi-pass membrane protein</topology>
    </subcellularLocation>
</comment>
<keyword evidence="8" id="KW-0378">Hydrolase</keyword>
<evidence type="ECO:0000256" key="10">
    <source>
        <dbReference type="ARBA" id="ARBA00022919"/>
    </source>
</evidence>
<sequence length="423" mass="47249">MKPNFSLRLRVFNLNCWNIPYCSKDRVDRLKRLGDFLNVESFDLALLEEVWSEEDFETLRQKLLPTYPAAHYFRSGIIGSGLCVFSKHPIQELAQHVYTLNGYPYMVHHGDWFCGKAVGLLVLHLSGLVVNAYVTHLHAEYNRQRDIYLAHRVAQAWELAQFIHHTSKKADMILLCGDLNLHPKDLGCRLLKEWTGLQDAYLETQDFQGCEEGCTMVPHNCYVNQQELQPFPFGIRIDYVLYKAVSGVCVSCKTLKTTTGHDPLGGTPLSDHEALMATLCVRHSPPQDSPSLARETAEMPPLVTVLKEACMELGLGLAQAHWWLAFASCVVGGGLLFLVLLCALVAGGDSGQVALLLLGLSVGMVLGAGAVYLFHMQEAKGLWKTQAELQHVLGRAWDAQDMGSRPRPAQLLRQQLDNRAVEQ</sequence>
<keyword evidence="13 18" id="KW-0472">Membrane</keyword>
<comment type="catalytic activity">
    <reaction evidence="15">
        <text>1-hexadecanoyl-sn-glycero-3-phosphocholine + H2O = 1-hexadecanoyl-sn-glycerol + phosphocholine + H(+)</text>
        <dbReference type="Rhea" id="RHEA:41119"/>
        <dbReference type="ChEBI" id="CHEBI:15377"/>
        <dbReference type="ChEBI" id="CHEBI:15378"/>
        <dbReference type="ChEBI" id="CHEBI:72998"/>
        <dbReference type="ChEBI" id="CHEBI:75542"/>
        <dbReference type="ChEBI" id="CHEBI:295975"/>
    </reaction>
    <physiologicalReaction direction="left-to-right" evidence="15">
        <dbReference type="Rhea" id="RHEA:41120"/>
    </physiologicalReaction>
</comment>
<evidence type="ECO:0000256" key="15">
    <source>
        <dbReference type="ARBA" id="ARBA00048209"/>
    </source>
</evidence>
<comment type="similarity">
    <text evidence="4">Belongs to the neutral sphingomyelinase family.</text>
</comment>
<evidence type="ECO:0000256" key="5">
    <source>
        <dbReference type="ARBA" id="ARBA00012369"/>
    </source>
</evidence>
<evidence type="ECO:0000256" key="3">
    <source>
        <dbReference type="ARBA" id="ARBA00004991"/>
    </source>
</evidence>
<dbReference type="PANTHER" id="PTHR16320:SF24">
    <property type="entry name" value="PHOSPHODIESTERASE, PUTATIVE-RELATED"/>
    <property type="match status" value="1"/>
</dbReference>
<evidence type="ECO:0000256" key="13">
    <source>
        <dbReference type="ARBA" id="ARBA00023136"/>
    </source>
</evidence>
<evidence type="ECO:0000256" key="12">
    <source>
        <dbReference type="ARBA" id="ARBA00023098"/>
    </source>
</evidence>
<dbReference type="GeneID" id="101657696"/>
<keyword evidence="7" id="KW-0479">Metal-binding</keyword>
<name>A0ABM0IKP5_ECHTE</name>
<reference evidence="21" key="1">
    <citation type="submission" date="2025-08" db="UniProtKB">
        <authorList>
            <consortium name="RefSeq"/>
        </authorList>
    </citation>
    <scope>IDENTIFICATION</scope>
</reference>
<comment type="pathway">
    <text evidence="3">Sphingolipid metabolism.</text>
</comment>
<dbReference type="EC" id="3.1.4.12" evidence="5"/>
<feature type="transmembrane region" description="Helical" evidence="18">
    <location>
        <begin position="322"/>
        <end position="347"/>
    </location>
</feature>
<evidence type="ECO:0000256" key="7">
    <source>
        <dbReference type="ARBA" id="ARBA00022723"/>
    </source>
</evidence>
<evidence type="ECO:0000313" key="20">
    <source>
        <dbReference type="Proteomes" id="UP000694863"/>
    </source>
</evidence>
<keyword evidence="10" id="KW-0746">Sphingolipid metabolism</keyword>
<dbReference type="InterPro" id="IPR005135">
    <property type="entry name" value="Endo/exonuclease/phosphatase"/>
</dbReference>
<protein>
    <recommendedName>
        <fullName evidence="5">sphingomyelin phosphodiesterase</fullName>
        <ecNumber evidence="5">3.1.4.12</ecNumber>
    </recommendedName>
</protein>
<evidence type="ECO:0000256" key="17">
    <source>
        <dbReference type="ARBA" id="ARBA00049346"/>
    </source>
</evidence>
<evidence type="ECO:0000256" key="16">
    <source>
        <dbReference type="ARBA" id="ARBA00048325"/>
    </source>
</evidence>
<dbReference type="Proteomes" id="UP000694863">
    <property type="component" value="Unplaced"/>
</dbReference>
<evidence type="ECO:0000256" key="18">
    <source>
        <dbReference type="SAM" id="Phobius"/>
    </source>
</evidence>
<organism evidence="20 21">
    <name type="scientific">Echinops telfairi</name>
    <name type="common">Lesser hedgehog tenrec</name>
    <dbReference type="NCBI Taxonomy" id="9371"/>
    <lineage>
        <taxon>Eukaryota</taxon>
        <taxon>Metazoa</taxon>
        <taxon>Chordata</taxon>
        <taxon>Craniata</taxon>
        <taxon>Vertebrata</taxon>
        <taxon>Euteleostomi</taxon>
        <taxon>Mammalia</taxon>
        <taxon>Eutheria</taxon>
        <taxon>Afrotheria</taxon>
        <taxon>Tenrecidae</taxon>
        <taxon>Tenrecinae</taxon>
        <taxon>Echinops</taxon>
    </lineage>
</organism>
<keyword evidence="20" id="KW-1185">Reference proteome</keyword>
<dbReference type="InterPro" id="IPR036691">
    <property type="entry name" value="Endo/exonu/phosph_ase_sf"/>
</dbReference>
<keyword evidence="9" id="KW-0460">Magnesium</keyword>
<evidence type="ECO:0000256" key="4">
    <source>
        <dbReference type="ARBA" id="ARBA00006335"/>
    </source>
</evidence>
<dbReference type="RefSeq" id="XP_004702234.1">
    <property type="nucleotide sequence ID" value="XM_004702177.2"/>
</dbReference>
<keyword evidence="11 18" id="KW-1133">Transmembrane helix</keyword>
<feature type="domain" description="Endonuclease/exonuclease/phosphatase" evidence="19">
    <location>
        <begin position="17"/>
        <end position="272"/>
    </location>
</feature>
<feature type="transmembrane region" description="Helical" evidence="18">
    <location>
        <begin position="353"/>
        <end position="374"/>
    </location>
</feature>
<dbReference type="InterPro" id="IPR038772">
    <property type="entry name" value="Sph/SMPD2-like"/>
</dbReference>
<evidence type="ECO:0000256" key="2">
    <source>
        <dbReference type="ARBA" id="ARBA00004760"/>
    </source>
</evidence>
<gene>
    <name evidence="21" type="primary">SMPD2</name>
</gene>
<evidence type="ECO:0000256" key="14">
    <source>
        <dbReference type="ARBA" id="ARBA00047675"/>
    </source>
</evidence>
<keyword evidence="6 18" id="KW-0812">Transmembrane</keyword>